<dbReference type="Proteomes" id="UP000664203">
    <property type="component" value="Unassembled WGS sequence"/>
</dbReference>
<proteinExistence type="predicted"/>
<dbReference type="OrthoDB" id="7777654at2759"/>
<organism evidence="1 2">
    <name type="scientific">Alectoria fallacina</name>
    <dbReference type="NCBI Taxonomy" id="1903189"/>
    <lineage>
        <taxon>Eukaryota</taxon>
        <taxon>Fungi</taxon>
        <taxon>Dikarya</taxon>
        <taxon>Ascomycota</taxon>
        <taxon>Pezizomycotina</taxon>
        <taxon>Lecanoromycetes</taxon>
        <taxon>OSLEUM clade</taxon>
        <taxon>Lecanoromycetidae</taxon>
        <taxon>Lecanorales</taxon>
        <taxon>Lecanorineae</taxon>
        <taxon>Parmeliaceae</taxon>
        <taxon>Alectoria</taxon>
    </lineage>
</organism>
<gene>
    <name evidence="1" type="ORF">ALECFALPRED_005887</name>
</gene>
<reference evidence="1" key="1">
    <citation type="submission" date="2021-03" db="EMBL/GenBank/DDBJ databases">
        <authorList>
            <person name="Tagirdzhanova G."/>
        </authorList>
    </citation>
    <scope>NUCLEOTIDE SEQUENCE</scope>
</reference>
<evidence type="ECO:0000313" key="2">
    <source>
        <dbReference type="Proteomes" id="UP000664203"/>
    </source>
</evidence>
<sequence length="172" mass="19493">MNTLNKGNASFTVNFIPWIQNETNKLHHFHRIKKPNGLWPTIIEAKKSKNLISQISVDPLVTSLTNTDNDAVCHPTLMAAAAKDNFKADKAFLDTGSDGLEGGDWFEFAYFHDVLKYPLHVTDQAISASAAGEGRDYSWKDTYDAILTCEAWMRILSSRKVKDHRWGRFCQM</sequence>
<protein>
    <submittedName>
        <fullName evidence="1">Uncharacterized protein</fullName>
    </submittedName>
</protein>
<name>A0A8H3IN87_9LECA</name>
<dbReference type="AlphaFoldDB" id="A0A8H3IN87"/>
<dbReference type="EMBL" id="CAJPDR010000372">
    <property type="protein sequence ID" value="CAF9934207.1"/>
    <property type="molecule type" value="Genomic_DNA"/>
</dbReference>
<accession>A0A8H3IN87</accession>
<keyword evidence="2" id="KW-1185">Reference proteome</keyword>
<evidence type="ECO:0000313" key="1">
    <source>
        <dbReference type="EMBL" id="CAF9934207.1"/>
    </source>
</evidence>
<comment type="caution">
    <text evidence="1">The sequence shown here is derived from an EMBL/GenBank/DDBJ whole genome shotgun (WGS) entry which is preliminary data.</text>
</comment>